<comment type="caution">
    <text evidence="1">The sequence shown here is derived from an EMBL/GenBank/DDBJ whole genome shotgun (WGS) entry which is preliminary data.</text>
</comment>
<dbReference type="Proteomes" id="UP001162992">
    <property type="component" value="Chromosome 4"/>
</dbReference>
<proteinExistence type="predicted"/>
<sequence>MLKVSRTYISLLYLTKAKTSQRAKGGSLSSYYMRHSASNQHRNTITRTTISLSLLSTYLLSYRKSRSLCMPRSGCMGLPCWTNTLCFECFGQLMLTMVATCGDLGCVLGLESPTLEVYKERSHFTIHSIYLGGGWGALVHNQDVS</sequence>
<protein>
    <submittedName>
        <fullName evidence="1">Uncharacterized protein</fullName>
    </submittedName>
</protein>
<evidence type="ECO:0000313" key="2">
    <source>
        <dbReference type="Proteomes" id="UP001162992"/>
    </source>
</evidence>
<name>A0ACC2DW30_DIPCM</name>
<reference evidence="2" key="1">
    <citation type="journal article" date="2024" name="Proc. Natl. Acad. Sci. U.S.A.">
        <title>Extraordinary preservation of gene collinearity over three hundred million years revealed in homosporous lycophytes.</title>
        <authorList>
            <person name="Li C."/>
            <person name="Wickell D."/>
            <person name="Kuo L.Y."/>
            <person name="Chen X."/>
            <person name="Nie B."/>
            <person name="Liao X."/>
            <person name="Peng D."/>
            <person name="Ji J."/>
            <person name="Jenkins J."/>
            <person name="Williams M."/>
            <person name="Shu S."/>
            <person name="Plott C."/>
            <person name="Barry K."/>
            <person name="Rajasekar S."/>
            <person name="Grimwood J."/>
            <person name="Han X."/>
            <person name="Sun S."/>
            <person name="Hou Z."/>
            <person name="He W."/>
            <person name="Dai G."/>
            <person name="Sun C."/>
            <person name="Schmutz J."/>
            <person name="Leebens-Mack J.H."/>
            <person name="Li F.W."/>
            <person name="Wang L."/>
        </authorList>
    </citation>
    <scope>NUCLEOTIDE SEQUENCE [LARGE SCALE GENOMIC DNA]</scope>
    <source>
        <strain evidence="2">cv. PW_Plant_1</strain>
    </source>
</reference>
<accession>A0ACC2DW30</accession>
<organism evidence="1 2">
    <name type="scientific">Diphasiastrum complanatum</name>
    <name type="common">Issler's clubmoss</name>
    <name type="synonym">Lycopodium complanatum</name>
    <dbReference type="NCBI Taxonomy" id="34168"/>
    <lineage>
        <taxon>Eukaryota</taxon>
        <taxon>Viridiplantae</taxon>
        <taxon>Streptophyta</taxon>
        <taxon>Embryophyta</taxon>
        <taxon>Tracheophyta</taxon>
        <taxon>Lycopodiopsida</taxon>
        <taxon>Lycopodiales</taxon>
        <taxon>Lycopodiaceae</taxon>
        <taxon>Lycopodioideae</taxon>
        <taxon>Diphasiastrum</taxon>
    </lineage>
</organism>
<gene>
    <name evidence="1" type="ORF">O6H91_04G040700</name>
</gene>
<evidence type="ECO:0000313" key="1">
    <source>
        <dbReference type="EMBL" id="KAJ7558466.1"/>
    </source>
</evidence>
<keyword evidence="2" id="KW-1185">Reference proteome</keyword>
<dbReference type="EMBL" id="CM055095">
    <property type="protein sequence ID" value="KAJ7558466.1"/>
    <property type="molecule type" value="Genomic_DNA"/>
</dbReference>